<dbReference type="GO" id="GO:0012507">
    <property type="term" value="C:ER to Golgi transport vesicle membrane"/>
    <property type="evidence" value="ECO:0007669"/>
    <property type="project" value="TreeGrafter"/>
</dbReference>
<evidence type="ECO:0000313" key="3">
    <source>
        <dbReference type="Proteomes" id="UP000759131"/>
    </source>
</evidence>
<feature type="compositionally biased region" description="Basic and acidic residues" evidence="1">
    <location>
        <begin position="1"/>
        <end position="14"/>
    </location>
</feature>
<proteinExistence type="predicted"/>
<dbReference type="PANTHER" id="PTHR13402:SF6">
    <property type="entry name" value="SECRETORY 16, ISOFORM I"/>
    <property type="match status" value="1"/>
</dbReference>
<dbReference type="PANTHER" id="PTHR13402">
    <property type="entry name" value="RGPR-RELATED"/>
    <property type="match status" value="1"/>
</dbReference>
<dbReference type="EMBL" id="CAJPIZ010005566">
    <property type="protein sequence ID" value="CAG2108731.1"/>
    <property type="molecule type" value="Genomic_DNA"/>
</dbReference>
<feature type="region of interest" description="Disordered" evidence="1">
    <location>
        <begin position="535"/>
        <end position="560"/>
    </location>
</feature>
<dbReference type="EMBL" id="OC860141">
    <property type="protein sequence ID" value="CAD7628301.1"/>
    <property type="molecule type" value="Genomic_DNA"/>
</dbReference>
<reference evidence="2" key="1">
    <citation type="submission" date="2020-11" db="EMBL/GenBank/DDBJ databases">
        <authorList>
            <person name="Tran Van P."/>
        </authorList>
    </citation>
    <scope>NUCLEOTIDE SEQUENCE</scope>
</reference>
<feature type="compositionally biased region" description="Low complexity" evidence="1">
    <location>
        <begin position="468"/>
        <end position="482"/>
    </location>
</feature>
<name>A0A7R9KU37_9ACAR</name>
<gene>
    <name evidence="2" type="ORF">OSB1V03_LOCUS8723</name>
</gene>
<protein>
    <submittedName>
        <fullName evidence="2">Uncharacterized protein</fullName>
    </submittedName>
</protein>
<dbReference type="GO" id="GO:0070971">
    <property type="term" value="C:endoplasmic reticulum exit site"/>
    <property type="evidence" value="ECO:0007669"/>
    <property type="project" value="TreeGrafter"/>
</dbReference>
<dbReference type="GO" id="GO:0007030">
    <property type="term" value="P:Golgi organization"/>
    <property type="evidence" value="ECO:0007669"/>
    <property type="project" value="TreeGrafter"/>
</dbReference>
<evidence type="ECO:0000256" key="1">
    <source>
        <dbReference type="SAM" id="MobiDB-lite"/>
    </source>
</evidence>
<dbReference type="GO" id="GO:0070973">
    <property type="term" value="P:protein localization to endoplasmic reticulum exit site"/>
    <property type="evidence" value="ECO:0007669"/>
    <property type="project" value="TreeGrafter"/>
</dbReference>
<keyword evidence="3" id="KW-1185">Reference proteome</keyword>
<accession>A0A7R9KU37</accession>
<dbReference type="Proteomes" id="UP000759131">
    <property type="component" value="Unassembled WGS sequence"/>
</dbReference>
<feature type="compositionally biased region" description="Polar residues" evidence="1">
    <location>
        <begin position="20"/>
        <end position="37"/>
    </location>
</feature>
<organism evidence="2">
    <name type="scientific">Medioppia subpectinata</name>
    <dbReference type="NCBI Taxonomy" id="1979941"/>
    <lineage>
        <taxon>Eukaryota</taxon>
        <taxon>Metazoa</taxon>
        <taxon>Ecdysozoa</taxon>
        <taxon>Arthropoda</taxon>
        <taxon>Chelicerata</taxon>
        <taxon>Arachnida</taxon>
        <taxon>Acari</taxon>
        <taxon>Acariformes</taxon>
        <taxon>Sarcoptiformes</taxon>
        <taxon>Oribatida</taxon>
        <taxon>Brachypylina</taxon>
        <taxon>Oppioidea</taxon>
        <taxon>Oppiidae</taxon>
        <taxon>Medioppia</taxon>
    </lineage>
</organism>
<dbReference type="AlphaFoldDB" id="A0A7R9KU37"/>
<sequence length="578" mass="65341">MDFNARPDSRDNNHFYHYNASLSPPQQPLVNSSSGGQRSPLEPQAQLWTQNDYLSQYYSQYYRDYYRRFLGQHQLHQQVARATTTTLRPPLKYGSVRCHSRALFSQHDNSLVVVDNSRRRHVVVYSLRDLCVDYVYTSLSPLIRDGAAGLPVTSRDACLQWLRSFGEFAPNFELKLVTKVMEMCLKQNRVEGHDLAELLLPHVLSSERLEQQFPAETASRNAFRALLLRGQRALALSHAMDANNGLMDHALALSYLLTTRDDIRRRKTTTINELMMKTVKKFCETLHPKDPHICLQYLPQLKTFSDNLIIRRIIYELESRFDRDVVPLDAELTTHDVHDVFTDDASLHISAQQLSFETTPEEESPSEQTRDIQATEAPISEPQTLLPLNPGLDFYGQVVAPPPPPLVNNVYNSVVDSTPSLTTETTFNANDFSFISNSNSMPSMPFEFEANESAIRETTFNDTPLQQSSTTTAAKTTNTTSNDLDAKDDRQKGSGLLSKLFNFRPKNQAILPDDSHPTLVYDKNLQQWVDTSAAAPNAAAPPPMAAPPVTAMGSAPPLSRKFEFNRNSKRYLDVTRIQ</sequence>
<feature type="region of interest" description="Disordered" evidence="1">
    <location>
        <begin position="459"/>
        <end position="491"/>
    </location>
</feature>
<evidence type="ECO:0000313" key="2">
    <source>
        <dbReference type="EMBL" id="CAD7628301.1"/>
    </source>
</evidence>
<dbReference type="OrthoDB" id="6512368at2759"/>
<feature type="region of interest" description="Disordered" evidence="1">
    <location>
        <begin position="1"/>
        <end position="41"/>
    </location>
</feature>